<evidence type="ECO:0000256" key="1">
    <source>
        <dbReference type="SAM" id="MobiDB-lite"/>
    </source>
</evidence>
<dbReference type="eggNOG" id="ENOG502T889">
    <property type="taxonomic scope" value="Eukaryota"/>
</dbReference>
<evidence type="ECO:0000313" key="3">
    <source>
        <dbReference type="Proteomes" id="UP000032180"/>
    </source>
</evidence>
<dbReference type="PANTHER" id="PTHR35166:SF15">
    <property type="entry name" value="OS05G0193700 PROTEIN"/>
    <property type="match status" value="1"/>
</dbReference>
<organism evidence="2 3">
    <name type="scientific">Leersia perrieri</name>
    <dbReference type="NCBI Taxonomy" id="77586"/>
    <lineage>
        <taxon>Eukaryota</taxon>
        <taxon>Viridiplantae</taxon>
        <taxon>Streptophyta</taxon>
        <taxon>Embryophyta</taxon>
        <taxon>Tracheophyta</taxon>
        <taxon>Spermatophyta</taxon>
        <taxon>Magnoliopsida</taxon>
        <taxon>Liliopsida</taxon>
        <taxon>Poales</taxon>
        <taxon>Poaceae</taxon>
        <taxon>BOP clade</taxon>
        <taxon>Oryzoideae</taxon>
        <taxon>Oryzeae</taxon>
        <taxon>Oryzinae</taxon>
        <taxon>Leersia</taxon>
    </lineage>
</organism>
<protein>
    <submittedName>
        <fullName evidence="2">Uncharacterized protein</fullName>
    </submittedName>
</protein>
<feature type="region of interest" description="Disordered" evidence="1">
    <location>
        <begin position="1"/>
        <end position="30"/>
    </location>
</feature>
<proteinExistence type="predicted"/>
<dbReference type="Gramene" id="LPERR05G05160.1">
    <property type="protein sequence ID" value="LPERR05G05160.1"/>
    <property type="gene ID" value="LPERR05G05160"/>
</dbReference>
<evidence type="ECO:0000313" key="2">
    <source>
        <dbReference type="EnsemblPlants" id="LPERR05G05160.1"/>
    </source>
</evidence>
<reference evidence="2 3" key="1">
    <citation type="submission" date="2012-08" db="EMBL/GenBank/DDBJ databases">
        <title>Oryza genome evolution.</title>
        <authorList>
            <person name="Wing R.A."/>
        </authorList>
    </citation>
    <scope>NUCLEOTIDE SEQUENCE</scope>
</reference>
<dbReference type="Proteomes" id="UP000032180">
    <property type="component" value="Chromosome 5"/>
</dbReference>
<keyword evidence="3" id="KW-1185">Reference proteome</keyword>
<name>A0A0D9WDL9_9ORYZ</name>
<sequence>MAGVESDELKVSSGKRKAESFSGKEEEEFCSHAAKRIDLSKSKAEEKSAPVIAGDTGQEDKKKMWLLPQEEVEWILAQSNEPVRAEYRELKRRNPSLVPSPEEEKDESVMLLYEFAQIVYDAEEEFANFQAWVRGEYARKGFVEVDYDYFAERAEGNKQWDQTREEVFGPWDFSSDSEDDDLDKLIKRKCRRFV</sequence>
<dbReference type="AlphaFoldDB" id="A0A0D9WDL9"/>
<reference evidence="3" key="2">
    <citation type="submission" date="2013-12" db="EMBL/GenBank/DDBJ databases">
        <authorList>
            <person name="Yu Y."/>
            <person name="Lee S."/>
            <person name="de Baynast K."/>
            <person name="Wissotski M."/>
            <person name="Liu L."/>
            <person name="Talag J."/>
            <person name="Goicoechea J."/>
            <person name="Angelova A."/>
            <person name="Jetty R."/>
            <person name="Kudrna D."/>
            <person name="Golser W."/>
            <person name="Rivera L."/>
            <person name="Zhang J."/>
            <person name="Wing R."/>
        </authorList>
    </citation>
    <scope>NUCLEOTIDE SEQUENCE</scope>
</reference>
<dbReference type="HOGENOM" id="CLU_113072_1_0_1"/>
<dbReference type="EnsemblPlants" id="LPERR05G05160.1">
    <property type="protein sequence ID" value="LPERR05G05160.1"/>
    <property type="gene ID" value="LPERR05G05160"/>
</dbReference>
<reference evidence="2" key="3">
    <citation type="submission" date="2015-04" db="UniProtKB">
        <authorList>
            <consortium name="EnsemblPlants"/>
        </authorList>
    </citation>
    <scope>IDENTIFICATION</scope>
</reference>
<dbReference type="PANTHER" id="PTHR35166">
    <property type="entry name" value="OS05G0193700 PROTEIN-RELATED"/>
    <property type="match status" value="1"/>
</dbReference>
<accession>A0A0D9WDL9</accession>